<dbReference type="PANTHER" id="PTHR43364">
    <property type="entry name" value="NADH-SPECIFIC METHYLGLYOXAL REDUCTASE-RELATED"/>
    <property type="match status" value="1"/>
</dbReference>
<gene>
    <name evidence="3" type="ORF">CO661_27880</name>
</gene>
<evidence type="ECO:0000313" key="3">
    <source>
        <dbReference type="EMBL" id="PDT44728.1"/>
    </source>
</evidence>
<dbReference type="InterPro" id="IPR050523">
    <property type="entry name" value="AKR_Detox_Biosynth"/>
</dbReference>
<organism evidence="3 4">
    <name type="scientific">Rhizobium fredii</name>
    <name type="common">Sinorhizobium fredii</name>
    <dbReference type="NCBI Taxonomy" id="380"/>
    <lineage>
        <taxon>Bacteria</taxon>
        <taxon>Pseudomonadati</taxon>
        <taxon>Pseudomonadota</taxon>
        <taxon>Alphaproteobacteria</taxon>
        <taxon>Hyphomicrobiales</taxon>
        <taxon>Rhizobiaceae</taxon>
        <taxon>Sinorhizobium/Ensifer group</taxon>
        <taxon>Sinorhizobium</taxon>
    </lineage>
</organism>
<name>A0A2A6LQT0_RHIFR</name>
<protein>
    <submittedName>
        <fullName evidence="3">Aldo/keto reductase</fullName>
    </submittedName>
</protein>
<reference evidence="3 4" key="1">
    <citation type="submission" date="2017-09" db="EMBL/GenBank/DDBJ databases">
        <title>Comparative genomics of rhizobia isolated from Phaseolus vulgaris in China.</title>
        <authorList>
            <person name="Tong W."/>
        </authorList>
    </citation>
    <scope>NUCLEOTIDE SEQUENCE [LARGE SCALE GENOMIC DNA]</scope>
    <source>
        <strain evidence="3 4">PCH1</strain>
    </source>
</reference>
<comment type="caution">
    <text evidence="3">The sequence shown here is derived from an EMBL/GenBank/DDBJ whole genome shotgun (WGS) entry which is preliminary data.</text>
</comment>
<dbReference type="InterPro" id="IPR020471">
    <property type="entry name" value="AKR"/>
</dbReference>
<dbReference type="EMBL" id="NWTC01000029">
    <property type="protein sequence ID" value="PDT44728.1"/>
    <property type="molecule type" value="Genomic_DNA"/>
</dbReference>
<dbReference type="Gene3D" id="3.20.20.100">
    <property type="entry name" value="NADP-dependent oxidoreductase domain"/>
    <property type="match status" value="1"/>
</dbReference>
<dbReference type="PANTHER" id="PTHR43364:SF4">
    <property type="entry name" value="NAD(P)-LINKED OXIDOREDUCTASE SUPERFAMILY PROTEIN"/>
    <property type="match status" value="1"/>
</dbReference>
<proteinExistence type="predicted"/>
<evidence type="ECO:0000256" key="1">
    <source>
        <dbReference type="ARBA" id="ARBA00023002"/>
    </source>
</evidence>
<dbReference type="PRINTS" id="PR00069">
    <property type="entry name" value="ALDKETRDTASE"/>
</dbReference>
<dbReference type="SUPFAM" id="SSF51430">
    <property type="entry name" value="NAD(P)-linked oxidoreductase"/>
    <property type="match status" value="1"/>
</dbReference>
<dbReference type="Pfam" id="PF00248">
    <property type="entry name" value="Aldo_ket_red"/>
    <property type="match status" value="1"/>
</dbReference>
<dbReference type="RefSeq" id="WP_097587769.1">
    <property type="nucleotide sequence ID" value="NZ_NWTC01000029.1"/>
</dbReference>
<dbReference type="CDD" id="cd19149">
    <property type="entry name" value="AKR_AKR11B2"/>
    <property type="match status" value="1"/>
</dbReference>
<evidence type="ECO:0000313" key="4">
    <source>
        <dbReference type="Proteomes" id="UP000220353"/>
    </source>
</evidence>
<sequence>MSGEQLIREIGRSGVKASAVGLGTWAIGGWMWGGTDEAESMAAIHASLDAGVTLVDTAPAYGLGRSEEIVGKAIAGRRSKAVIATKCGLVWHTQKGNHFFDQDGRPVHRYLGRDSIIHEVEQSLRRLGTDYIDLYITHWQDATTPIEETIAALEDLKRTGKIRAIGASNVNRSELKQYIETGSLDAIQERFSMIDRGIEADLLPVTVANRVSTLSYSSLALGLLSGAIGPERVFSGDDQRKDNPRYSVANRRKARDFAETIRSVAERHGASIAQTVIAWTLKQPGVTFALCGARNPAQAIDNAQAGTLRLSGEDLAAIDAAVAAKLANMDG</sequence>
<accession>A0A2A6LQT0</accession>
<dbReference type="InterPro" id="IPR023210">
    <property type="entry name" value="NADP_OxRdtase_dom"/>
</dbReference>
<dbReference type="GO" id="GO:0005829">
    <property type="term" value="C:cytosol"/>
    <property type="evidence" value="ECO:0007669"/>
    <property type="project" value="TreeGrafter"/>
</dbReference>
<evidence type="ECO:0000259" key="2">
    <source>
        <dbReference type="Pfam" id="PF00248"/>
    </source>
</evidence>
<dbReference type="AlphaFoldDB" id="A0A2A6LQT0"/>
<keyword evidence="1" id="KW-0560">Oxidoreductase</keyword>
<dbReference type="Proteomes" id="UP000220353">
    <property type="component" value="Unassembled WGS sequence"/>
</dbReference>
<dbReference type="GO" id="GO:0016491">
    <property type="term" value="F:oxidoreductase activity"/>
    <property type="evidence" value="ECO:0007669"/>
    <property type="project" value="UniProtKB-KW"/>
</dbReference>
<feature type="domain" description="NADP-dependent oxidoreductase" evidence="2">
    <location>
        <begin position="20"/>
        <end position="321"/>
    </location>
</feature>
<dbReference type="InterPro" id="IPR036812">
    <property type="entry name" value="NAD(P)_OxRdtase_dom_sf"/>
</dbReference>